<dbReference type="SUPFAM" id="SSF55326">
    <property type="entry name" value="PurM N-terminal domain-like"/>
    <property type="match status" value="1"/>
</dbReference>
<dbReference type="PANTHER" id="PTHR30303">
    <property type="entry name" value="HYDROGENASE ISOENZYMES FORMATION PROTEIN HYPE"/>
    <property type="match status" value="1"/>
</dbReference>
<feature type="domain" description="PurM-like N-terminal" evidence="2">
    <location>
        <begin position="36"/>
        <end position="144"/>
    </location>
</feature>
<evidence type="ECO:0000259" key="2">
    <source>
        <dbReference type="Pfam" id="PF00586"/>
    </source>
</evidence>
<dbReference type="Gene3D" id="3.90.650.10">
    <property type="entry name" value="PurM-like C-terminal domain"/>
    <property type="match status" value="1"/>
</dbReference>
<accession>A0A231VGQ5</accession>
<protein>
    <submittedName>
        <fullName evidence="4">Hydrogenase expression/formation protein HypE</fullName>
    </submittedName>
</protein>
<dbReference type="Pfam" id="PF02769">
    <property type="entry name" value="AIRS_C"/>
    <property type="match status" value="1"/>
</dbReference>
<comment type="similarity">
    <text evidence="1">Belongs to the HypE family.</text>
</comment>
<dbReference type="InterPro" id="IPR010918">
    <property type="entry name" value="PurM-like_C_dom"/>
</dbReference>
<dbReference type="GO" id="GO:0051604">
    <property type="term" value="P:protein maturation"/>
    <property type="evidence" value="ECO:0007669"/>
    <property type="project" value="TreeGrafter"/>
</dbReference>
<dbReference type="Proteomes" id="UP000215301">
    <property type="component" value="Unassembled WGS sequence"/>
</dbReference>
<sequence>MDKVLMSHGGGGSMMQSFISEIFIEKFNNEYLNQMEDAALLPGKTVFTTDSFVVKPVFFPGGDIGRLAICGTVNDISMRGAKPLFLSASFIIEEGFPVDDIKKIVDSMVDAANEAGVQIVTGDTKVVEKNSADGIFINTAGIGILPDGADISIRNGKPGDVVIISGTIGDHGMAVMGAREGIDFDPPLLSDVSPLNKMVEKLMTLKDAVKILRDPTRGGVAEVLYEIASMSKVGIKIYEDKLPVKMNVKSACNMLGIDYLHLANEGKLVCVVDKDFAYKALEIMKGDKYGKDAAIIGEIDSSGLVTIETIYGTTRIVDRPIGELLPRIC</sequence>
<comment type="caution">
    <text evidence="4">The sequence shown here is derived from an EMBL/GenBank/DDBJ whole genome shotgun (WGS) entry which is preliminary data.</text>
</comment>
<dbReference type="NCBIfam" id="TIGR02124">
    <property type="entry name" value="hypE"/>
    <property type="match status" value="1"/>
</dbReference>
<evidence type="ECO:0000256" key="1">
    <source>
        <dbReference type="ARBA" id="ARBA00006243"/>
    </source>
</evidence>
<dbReference type="InterPro" id="IPR011854">
    <property type="entry name" value="HypE"/>
</dbReference>
<reference evidence="4 5" key="1">
    <citation type="submission" date="2017-06" db="EMBL/GenBank/DDBJ databases">
        <title>Isolation and characterization of a thermophilic and butanogenic Thermoanaerobacterium thermosaccharolyticum M5 capable of efficient degradation of hemicellulose.</title>
        <authorList>
            <person name="Xin F."/>
            <person name="Jiang Y."/>
        </authorList>
    </citation>
    <scope>NUCLEOTIDE SEQUENCE [LARGE SCALE GENOMIC DNA]</scope>
    <source>
        <strain evidence="4 5">M5</strain>
    </source>
</reference>
<dbReference type="PANTHER" id="PTHR30303:SF0">
    <property type="entry name" value="CARBAMOYL DEHYDRATASE HYPE"/>
    <property type="match status" value="1"/>
</dbReference>
<dbReference type="Pfam" id="PF00586">
    <property type="entry name" value="AIRS"/>
    <property type="match status" value="1"/>
</dbReference>
<evidence type="ECO:0000313" key="5">
    <source>
        <dbReference type="Proteomes" id="UP000215301"/>
    </source>
</evidence>
<feature type="domain" description="PurM-like C-terminal" evidence="3">
    <location>
        <begin position="157"/>
        <end position="304"/>
    </location>
</feature>
<dbReference type="RefSeq" id="WP_094045397.1">
    <property type="nucleotide sequence ID" value="NZ_NKHD01000022.1"/>
</dbReference>
<dbReference type="InterPro" id="IPR036676">
    <property type="entry name" value="PurM-like_C_sf"/>
</dbReference>
<dbReference type="CDD" id="cd02197">
    <property type="entry name" value="HypE"/>
    <property type="match status" value="1"/>
</dbReference>
<organism evidence="4 5">
    <name type="scientific">Thermoanaerobacterium thermosaccharolyticum</name>
    <name type="common">Clostridium thermosaccharolyticum</name>
    <dbReference type="NCBI Taxonomy" id="1517"/>
    <lineage>
        <taxon>Bacteria</taxon>
        <taxon>Bacillati</taxon>
        <taxon>Bacillota</taxon>
        <taxon>Clostridia</taxon>
        <taxon>Thermoanaerobacterales</taxon>
        <taxon>Thermoanaerobacteraceae</taxon>
        <taxon>Thermoanaerobacterium</taxon>
    </lineage>
</organism>
<evidence type="ECO:0000259" key="3">
    <source>
        <dbReference type="Pfam" id="PF02769"/>
    </source>
</evidence>
<dbReference type="InterPro" id="IPR036921">
    <property type="entry name" value="PurM-like_N_sf"/>
</dbReference>
<dbReference type="SUPFAM" id="SSF56042">
    <property type="entry name" value="PurM C-terminal domain-like"/>
    <property type="match status" value="1"/>
</dbReference>
<name>A0A231VGQ5_THETR</name>
<evidence type="ECO:0000313" key="4">
    <source>
        <dbReference type="EMBL" id="OXT07339.1"/>
    </source>
</evidence>
<dbReference type="InterPro" id="IPR016188">
    <property type="entry name" value="PurM-like_N"/>
</dbReference>
<proteinExistence type="inferred from homology"/>
<dbReference type="Gene3D" id="3.30.1330.10">
    <property type="entry name" value="PurM-like, N-terminal domain"/>
    <property type="match status" value="1"/>
</dbReference>
<dbReference type="AlphaFoldDB" id="A0A231VGQ5"/>
<gene>
    <name evidence="4" type="primary">hypE</name>
    <name evidence="4" type="ORF">CE561_08195</name>
</gene>
<dbReference type="EMBL" id="NKHD01000022">
    <property type="protein sequence ID" value="OXT07339.1"/>
    <property type="molecule type" value="Genomic_DNA"/>
</dbReference>
<dbReference type="PIRSF" id="PIRSF005644">
    <property type="entry name" value="Hdrgns_mtr_HypE"/>
    <property type="match status" value="1"/>
</dbReference>